<dbReference type="Proteomes" id="UP001566132">
    <property type="component" value="Unassembled WGS sequence"/>
</dbReference>
<evidence type="ECO:0000256" key="7">
    <source>
        <dbReference type="ARBA" id="ARBA00023157"/>
    </source>
</evidence>
<comment type="similarity">
    <text evidence="8">Belongs to the small Tim family.</text>
</comment>
<dbReference type="Pfam" id="PF02953">
    <property type="entry name" value="zf-Tim10_DDP"/>
    <property type="match status" value="1"/>
</dbReference>
<keyword evidence="7 8" id="KW-1015">Disulfide bond</keyword>
<dbReference type="InterPro" id="IPR004217">
    <property type="entry name" value="Tim10-like"/>
</dbReference>
<evidence type="ECO:0000256" key="3">
    <source>
        <dbReference type="ARBA" id="ARBA00022833"/>
    </source>
</evidence>
<comment type="domain">
    <text evidence="8">The twin CX3C motif contains 4 conserved Cys residues that form 2 disulfide bonds in the mitochondrial intermembrane space.</text>
</comment>
<evidence type="ECO:0000256" key="9">
    <source>
        <dbReference type="SAM" id="MobiDB-lite"/>
    </source>
</evidence>
<keyword evidence="1 8" id="KW-0813">Transport</keyword>
<dbReference type="InterPro" id="IPR035427">
    <property type="entry name" value="Tim10-like_dom_sf"/>
</dbReference>
<proteinExistence type="inferred from homology"/>
<keyword evidence="8" id="KW-0472">Membrane</keyword>
<dbReference type="PANTHER" id="PTHR13172">
    <property type="entry name" value="MITOCHONDRIAL IMPORT INNER MEMBRANE TRANSLOCASE SUBUNIT TIM9B"/>
    <property type="match status" value="1"/>
</dbReference>
<dbReference type="GO" id="GO:0005743">
    <property type="term" value="C:mitochondrial inner membrane"/>
    <property type="evidence" value="ECO:0007669"/>
    <property type="project" value="UniProtKB-SubCell"/>
</dbReference>
<feature type="domain" description="Tim10-like" evidence="10">
    <location>
        <begin position="10"/>
        <end position="65"/>
    </location>
</feature>
<reference evidence="11 12" key="1">
    <citation type="submission" date="2024-05" db="EMBL/GenBank/DDBJ databases">
        <title>Genetic variation in Jamaican populations of the coffee berry borer (Hypothenemus hampei).</title>
        <authorList>
            <person name="Errbii M."/>
            <person name="Myrie A."/>
        </authorList>
    </citation>
    <scope>NUCLEOTIDE SEQUENCE [LARGE SCALE GENOMIC DNA]</scope>
    <source>
        <strain evidence="11">JA-Hopewell-2020-01-JO</strain>
        <tissue evidence="11">Whole body</tissue>
    </source>
</reference>
<keyword evidence="12" id="KW-1185">Reference proteome</keyword>
<evidence type="ECO:0000256" key="8">
    <source>
        <dbReference type="RuleBase" id="RU367043"/>
    </source>
</evidence>
<dbReference type="GO" id="GO:0046872">
    <property type="term" value="F:metal ion binding"/>
    <property type="evidence" value="ECO:0007669"/>
    <property type="project" value="UniProtKB-KW"/>
</dbReference>
<dbReference type="InterPro" id="IPR050673">
    <property type="entry name" value="Mito_inner_translocase_sub"/>
</dbReference>
<keyword evidence="4 8" id="KW-0653">Protein transport</keyword>
<keyword evidence="3" id="KW-0862">Zinc</keyword>
<gene>
    <name evidence="11" type="ORF">ABEB36_011208</name>
</gene>
<comment type="subcellular location">
    <subcellularLocation>
        <location evidence="8">Mitochondrion inner membrane</location>
        <topology evidence="8">Peripheral membrane protein</topology>
        <orientation evidence="8">Intermembrane side</orientation>
    </subcellularLocation>
</comment>
<feature type="compositionally biased region" description="Polar residues" evidence="9">
    <location>
        <begin position="95"/>
        <end position="108"/>
    </location>
</feature>
<evidence type="ECO:0000256" key="5">
    <source>
        <dbReference type="ARBA" id="ARBA00023010"/>
    </source>
</evidence>
<dbReference type="AlphaFoldDB" id="A0ABD1EF51"/>
<keyword evidence="8" id="KW-0143">Chaperone</keyword>
<dbReference type="EMBL" id="JBDJPC010000008">
    <property type="protein sequence ID" value="KAL1493075.1"/>
    <property type="molecule type" value="Genomic_DNA"/>
</dbReference>
<comment type="subunit">
    <text evidence="8">Heterohexamer.</text>
</comment>
<evidence type="ECO:0000259" key="10">
    <source>
        <dbReference type="Pfam" id="PF02953"/>
    </source>
</evidence>
<evidence type="ECO:0000256" key="2">
    <source>
        <dbReference type="ARBA" id="ARBA00022723"/>
    </source>
</evidence>
<keyword evidence="2" id="KW-0479">Metal-binding</keyword>
<organism evidence="11 12">
    <name type="scientific">Hypothenemus hampei</name>
    <name type="common">Coffee berry borer</name>
    <dbReference type="NCBI Taxonomy" id="57062"/>
    <lineage>
        <taxon>Eukaryota</taxon>
        <taxon>Metazoa</taxon>
        <taxon>Ecdysozoa</taxon>
        <taxon>Arthropoda</taxon>
        <taxon>Hexapoda</taxon>
        <taxon>Insecta</taxon>
        <taxon>Pterygota</taxon>
        <taxon>Neoptera</taxon>
        <taxon>Endopterygota</taxon>
        <taxon>Coleoptera</taxon>
        <taxon>Polyphaga</taxon>
        <taxon>Cucujiformia</taxon>
        <taxon>Curculionidae</taxon>
        <taxon>Scolytinae</taxon>
        <taxon>Hypothenemus</taxon>
    </lineage>
</organism>
<protein>
    <recommendedName>
        <fullName evidence="8">Mitochondrial import inner membrane translocase subunit</fullName>
    </recommendedName>
</protein>
<evidence type="ECO:0000256" key="4">
    <source>
        <dbReference type="ARBA" id="ARBA00022927"/>
    </source>
</evidence>
<comment type="function">
    <text evidence="8">Mitochondrial intermembrane chaperone that participates in the import and insertion of some multi-pass transmembrane proteins into the mitochondrial inner membrane. Also required for the transfer of beta-barrel precursors from the TOM complex to the sorting and assembly machinery (SAM complex) of the outer membrane. Acts as a chaperone-like protein that protects the hydrophobic precursors from aggregation and guide them through the mitochondrial intermembrane space.</text>
</comment>
<comment type="caution">
    <text evidence="11">The sequence shown here is derived from an EMBL/GenBank/DDBJ whole genome shotgun (WGS) entry which is preliminary data.</text>
</comment>
<evidence type="ECO:0000313" key="12">
    <source>
        <dbReference type="Proteomes" id="UP001566132"/>
    </source>
</evidence>
<sequence length="108" mass="12670">MESDPGAVRNFKDFLQLYNKMTEMCFQRCIINLNLRKLDTEELKCVEDCAQKFISYNNKLMQNFVKAQSEIVNRRIKEAENQQMQIENNQELENTNLAPQEISVSDSS</sequence>
<name>A0ABD1EF51_HYPHA</name>
<keyword evidence="8" id="KW-0999">Mitochondrion inner membrane</keyword>
<keyword evidence="5 8" id="KW-0811">Translocation</keyword>
<dbReference type="SUPFAM" id="SSF144122">
    <property type="entry name" value="Tim10-like"/>
    <property type="match status" value="1"/>
</dbReference>
<feature type="region of interest" description="Disordered" evidence="9">
    <location>
        <begin position="87"/>
        <end position="108"/>
    </location>
</feature>
<dbReference type="Gene3D" id="1.10.287.810">
    <property type="entry name" value="Mitochondrial import inner membrane translocase subunit tim13 like domains"/>
    <property type="match status" value="1"/>
</dbReference>
<evidence type="ECO:0000256" key="1">
    <source>
        <dbReference type="ARBA" id="ARBA00022448"/>
    </source>
</evidence>
<keyword evidence="6 8" id="KW-0496">Mitochondrion</keyword>
<evidence type="ECO:0000313" key="11">
    <source>
        <dbReference type="EMBL" id="KAL1493075.1"/>
    </source>
</evidence>
<accession>A0ABD1EF51</accession>
<dbReference type="GO" id="GO:0015031">
    <property type="term" value="P:protein transport"/>
    <property type="evidence" value="ECO:0007669"/>
    <property type="project" value="UniProtKB-KW"/>
</dbReference>
<evidence type="ECO:0000256" key="6">
    <source>
        <dbReference type="ARBA" id="ARBA00023128"/>
    </source>
</evidence>